<proteinExistence type="predicted"/>
<comment type="caution">
    <text evidence="2">The sequence shown here is derived from an EMBL/GenBank/DDBJ whole genome shotgun (WGS) entry which is preliminary data.</text>
</comment>
<accession>A0A833Z903</accession>
<evidence type="ECO:0000313" key="2">
    <source>
        <dbReference type="EMBL" id="KAF6088292.1"/>
    </source>
</evidence>
<feature type="compositionally biased region" description="Basic residues" evidence="1">
    <location>
        <begin position="163"/>
        <end position="172"/>
    </location>
</feature>
<dbReference type="EMBL" id="JABVXQ010000010">
    <property type="protein sequence ID" value="KAF6088292.1"/>
    <property type="molecule type" value="Genomic_DNA"/>
</dbReference>
<name>A0A833Z903_9CHIR</name>
<protein>
    <submittedName>
        <fullName evidence="2">Uncharacterized protein</fullName>
    </submittedName>
</protein>
<evidence type="ECO:0000313" key="3">
    <source>
        <dbReference type="Proteomes" id="UP000664940"/>
    </source>
</evidence>
<dbReference type="AlphaFoldDB" id="A0A833Z903"/>
<feature type="region of interest" description="Disordered" evidence="1">
    <location>
        <begin position="115"/>
        <end position="174"/>
    </location>
</feature>
<gene>
    <name evidence="2" type="ORF">HJG60_008148</name>
</gene>
<evidence type="ECO:0000256" key="1">
    <source>
        <dbReference type="SAM" id="MobiDB-lite"/>
    </source>
</evidence>
<reference evidence="2 3" key="1">
    <citation type="journal article" date="2020" name="Nature">
        <title>Six reference-quality genomes reveal evolution of bat adaptations.</title>
        <authorList>
            <person name="Jebb D."/>
            <person name="Huang Z."/>
            <person name="Pippel M."/>
            <person name="Hughes G.M."/>
            <person name="Lavrichenko K."/>
            <person name="Devanna P."/>
            <person name="Winkler S."/>
            <person name="Jermiin L.S."/>
            <person name="Skirmuntt E.C."/>
            <person name="Katzourakis A."/>
            <person name="Burkitt-Gray L."/>
            <person name="Ray D.A."/>
            <person name="Sullivan K.A.M."/>
            <person name="Roscito J.G."/>
            <person name="Kirilenko B.M."/>
            <person name="Davalos L.M."/>
            <person name="Corthals A.P."/>
            <person name="Power M.L."/>
            <person name="Jones G."/>
            <person name="Ransome R.D."/>
            <person name="Dechmann D.K.N."/>
            <person name="Locatelli A.G."/>
            <person name="Puechmaille S.J."/>
            <person name="Fedrigo O."/>
            <person name="Jarvis E.D."/>
            <person name="Hiller M."/>
            <person name="Vernes S.C."/>
            <person name="Myers E.W."/>
            <person name="Teeling E.C."/>
        </authorList>
    </citation>
    <scope>NUCLEOTIDE SEQUENCE [LARGE SCALE GENOMIC DNA]</scope>
    <source>
        <strain evidence="2">Bat1K_MPI-CBG_1</strain>
    </source>
</reference>
<organism evidence="2 3">
    <name type="scientific">Phyllostomus discolor</name>
    <name type="common">pale spear-nosed bat</name>
    <dbReference type="NCBI Taxonomy" id="89673"/>
    <lineage>
        <taxon>Eukaryota</taxon>
        <taxon>Metazoa</taxon>
        <taxon>Chordata</taxon>
        <taxon>Craniata</taxon>
        <taxon>Vertebrata</taxon>
        <taxon>Euteleostomi</taxon>
        <taxon>Mammalia</taxon>
        <taxon>Eutheria</taxon>
        <taxon>Laurasiatheria</taxon>
        <taxon>Chiroptera</taxon>
        <taxon>Yangochiroptera</taxon>
        <taxon>Phyllostomidae</taxon>
        <taxon>Phyllostominae</taxon>
        <taxon>Phyllostomus</taxon>
    </lineage>
</organism>
<sequence>MRASVGRGLAAGLAGREAGGLKDGFPVFGLRLEKLGRWCCCLQGAGDCRRSIPAGQLQVVGGQTGFAVPVRSSQWGRQVCSWVCAWHPVDIPALGVRFGSYEPWMIVNPMAPGEVASGEGADGGRGEPPPPPRTGQFTEFRQTTEDQQRTETVGEGEQESMRKPTRCFKSSRKRDLMTGLSSELCKMPLLEG</sequence>
<dbReference type="Proteomes" id="UP000664940">
    <property type="component" value="Unassembled WGS sequence"/>
</dbReference>